<protein>
    <submittedName>
        <fullName evidence="1">(Mediterranean fruit fly) hypothetical protein</fullName>
    </submittedName>
</protein>
<organism evidence="1 2">
    <name type="scientific">Ceratitis capitata</name>
    <name type="common">Mediterranean fruit fly</name>
    <name type="synonym">Tephritis capitata</name>
    <dbReference type="NCBI Taxonomy" id="7213"/>
    <lineage>
        <taxon>Eukaryota</taxon>
        <taxon>Metazoa</taxon>
        <taxon>Ecdysozoa</taxon>
        <taxon>Arthropoda</taxon>
        <taxon>Hexapoda</taxon>
        <taxon>Insecta</taxon>
        <taxon>Pterygota</taxon>
        <taxon>Neoptera</taxon>
        <taxon>Endopterygota</taxon>
        <taxon>Diptera</taxon>
        <taxon>Brachycera</taxon>
        <taxon>Muscomorpha</taxon>
        <taxon>Tephritoidea</taxon>
        <taxon>Tephritidae</taxon>
        <taxon>Ceratitis</taxon>
        <taxon>Ceratitis</taxon>
    </lineage>
</organism>
<accession>A0A811VJZ4</accession>
<evidence type="ECO:0000313" key="1">
    <source>
        <dbReference type="EMBL" id="CAD7014443.1"/>
    </source>
</evidence>
<evidence type="ECO:0000313" key="2">
    <source>
        <dbReference type="Proteomes" id="UP000606786"/>
    </source>
</evidence>
<reference evidence="1" key="1">
    <citation type="submission" date="2020-11" db="EMBL/GenBank/DDBJ databases">
        <authorList>
            <person name="Whitehead M."/>
        </authorList>
    </citation>
    <scope>NUCLEOTIDE SEQUENCE</scope>
    <source>
        <strain evidence="1">EGII</strain>
    </source>
</reference>
<gene>
    <name evidence="1" type="ORF">CCAP1982_LOCUS22439</name>
</gene>
<sequence>MHKLRHIACWPLGSARISAALGRPTHSATHQQHHQYHHHHYHYDSSSGVNAANVGCGQWIMDRGVVAHASLHQSNDVDKCGDFRAAIRRDKK</sequence>
<dbReference type="AlphaFoldDB" id="A0A811VJZ4"/>
<dbReference type="EMBL" id="CAJHJT010000056">
    <property type="protein sequence ID" value="CAD7014443.1"/>
    <property type="molecule type" value="Genomic_DNA"/>
</dbReference>
<dbReference type="Proteomes" id="UP000606786">
    <property type="component" value="Unassembled WGS sequence"/>
</dbReference>
<keyword evidence="2" id="KW-1185">Reference proteome</keyword>
<proteinExistence type="predicted"/>
<name>A0A811VJZ4_CERCA</name>
<comment type="caution">
    <text evidence="1">The sequence shown here is derived from an EMBL/GenBank/DDBJ whole genome shotgun (WGS) entry which is preliminary data.</text>
</comment>